<keyword evidence="2" id="KW-0106">Calcium</keyword>
<dbReference type="InterPro" id="IPR011992">
    <property type="entry name" value="EF-hand-dom_pair"/>
</dbReference>
<keyword evidence="5" id="KW-1185">Reference proteome</keyword>
<evidence type="ECO:0000256" key="2">
    <source>
        <dbReference type="ARBA" id="ARBA00022837"/>
    </source>
</evidence>
<dbReference type="Proteomes" id="UP001164746">
    <property type="component" value="Chromosome 10"/>
</dbReference>
<dbReference type="PROSITE" id="PS00018">
    <property type="entry name" value="EF_HAND_1"/>
    <property type="match status" value="2"/>
</dbReference>
<dbReference type="InterPro" id="IPR050145">
    <property type="entry name" value="Centrin_CML-like"/>
</dbReference>
<dbReference type="PROSITE" id="PS50222">
    <property type="entry name" value="EF_HAND_2"/>
    <property type="match status" value="2"/>
</dbReference>
<dbReference type="EMBL" id="CP111021">
    <property type="protein sequence ID" value="WAR16958.1"/>
    <property type="molecule type" value="Genomic_DNA"/>
</dbReference>
<feature type="domain" description="EF-hand" evidence="3">
    <location>
        <begin position="183"/>
        <end position="209"/>
    </location>
</feature>
<dbReference type="Pfam" id="PF13405">
    <property type="entry name" value="EF-hand_6"/>
    <property type="match status" value="1"/>
</dbReference>
<proteinExistence type="predicted"/>
<dbReference type="SMART" id="SM00054">
    <property type="entry name" value="EFh"/>
    <property type="match status" value="2"/>
</dbReference>
<accession>A0ABY7F8F1</accession>
<dbReference type="SUPFAM" id="SSF47473">
    <property type="entry name" value="EF-hand"/>
    <property type="match status" value="1"/>
</dbReference>
<dbReference type="PANTHER" id="PTHR23050">
    <property type="entry name" value="CALCIUM BINDING PROTEIN"/>
    <property type="match status" value="1"/>
</dbReference>
<evidence type="ECO:0000259" key="3">
    <source>
        <dbReference type="PROSITE" id="PS50222"/>
    </source>
</evidence>
<dbReference type="Pfam" id="PF13833">
    <property type="entry name" value="EF-hand_8"/>
    <property type="match status" value="1"/>
</dbReference>
<reference evidence="4" key="1">
    <citation type="submission" date="2022-11" db="EMBL/GenBank/DDBJ databases">
        <title>Centuries of genome instability and evolution in soft-shell clam transmissible cancer (bioRxiv).</title>
        <authorList>
            <person name="Hart S.F.M."/>
            <person name="Yonemitsu M.A."/>
            <person name="Giersch R.M."/>
            <person name="Beal B.F."/>
            <person name="Arriagada G."/>
            <person name="Davis B.W."/>
            <person name="Ostrander E.A."/>
            <person name="Goff S.P."/>
            <person name="Metzger M.J."/>
        </authorList>
    </citation>
    <scope>NUCLEOTIDE SEQUENCE</scope>
    <source>
        <strain evidence="4">MELC-2E11</strain>
        <tissue evidence="4">Siphon/mantle</tissue>
    </source>
</reference>
<dbReference type="InterPro" id="IPR018247">
    <property type="entry name" value="EF_Hand_1_Ca_BS"/>
</dbReference>
<keyword evidence="1" id="KW-0677">Repeat</keyword>
<gene>
    <name evidence="4" type="ORF">MAR_031552</name>
</gene>
<feature type="domain" description="EF-hand" evidence="3">
    <location>
        <begin position="95"/>
        <end position="130"/>
    </location>
</feature>
<protein>
    <submittedName>
        <fullName evidence="4">CALMF-like protein</fullName>
    </submittedName>
</protein>
<evidence type="ECO:0000256" key="1">
    <source>
        <dbReference type="ARBA" id="ARBA00022737"/>
    </source>
</evidence>
<name>A0ABY7F8F1_MYAAR</name>
<dbReference type="Gene3D" id="1.10.238.10">
    <property type="entry name" value="EF-hand"/>
    <property type="match status" value="2"/>
</dbReference>
<dbReference type="InterPro" id="IPR002048">
    <property type="entry name" value="EF_hand_dom"/>
</dbReference>
<sequence>MPLGSESTQRTYDTGLPIAVFKLVTVSSFLEVKKTHTFDHGGSISQGIHEILREAQHIEQSRVIHKSATSKKEKQRHGETTMDKGFVTVCLHAHLLFIEIRELFRLFDTNNDRSISVPELSKAMRFLGILLHRKTCFISGKGMIEFQEFYTFMHAEMIKLIPKLRIIIISRLEHSSDEADFTNNQETVRSAFRTFDMDGNGYIDERELR</sequence>
<organism evidence="4 5">
    <name type="scientific">Mya arenaria</name>
    <name type="common">Soft-shell clam</name>
    <dbReference type="NCBI Taxonomy" id="6604"/>
    <lineage>
        <taxon>Eukaryota</taxon>
        <taxon>Metazoa</taxon>
        <taxon>Spiralia</taxon>
        <taxon>Lophotrochozoa</taxon>
        <taxon>Mollusca</taxon>
        <taxon>Bivalvia</taxon>
        <taxon>Autobranchia</taxon>
        <taxon>Heteroconchia</taxon>
        <taxon>Euheterodonta</taxon>
        <taxon>Imparidentia</taxon>
        <taxon>Neoheterodontei</taxon>
        <taxon>Myida</taxon>
        <taxon>Myoidea</taxon>
        <taxon>Myidae</taxon>
        <taxon>Mya</taxon>
    </lineage>
</organism>
<evidence type="ECO:0000313" key="4">
    <source>
        <dbReference type="EMBL" id="WAR16958.1"/>
    </source>
</evidence>
<evidence type="ECO:0000313" key="5">
    <source>
        <dbReference type="Proteomes" id="UP001164746"/>
    </source>
</evidence>